<dbReference type="Gene3D" id="1.20.120.530">
    <property type="entry name" value="GntR ligand-binding domain-like"/>
    <property type="match status" value="1"/>
</dbReference>
<reference evidence="5 6" key="1">
    <citation type="submission" date="2023-10" db="EMBL/GenBank/DDBJ databases">
        <title>Development of a sustainable strategy for remediation of hydrocarbon-contaminated territories based on the waste exchange concept.</title>
        <authorList>
            <person name="Krivoruchko A."/>
        </authorList>
    </citation>
    <scope>NUCLEOTIDE SEQUENCE [LARGE SCALE GENOMIC DNA]</scope>
    <source>
        <strain evidence="5 6">IEGM 60</strain>
    </source>
</reference>
<dbReference type="InterPro" id="IPR036390">
    <property type="entry name" value="WH_DNA-bd_sf"/>
</dbReference>
<dbReference type="InterPro" id="IPR008920">
    <property type="entry name" value="TF_FadR/GntR_C"/>
</dbReference>
<dbReference type="SUPFAM" id="SSF46785">
    <property type="entry name" value="Winged helix' DNA-binding domain"/>
    <property type="match status" value="1"/>
</dbReference>
<dbReference type="InterPro" id="IPR000524">
    <property type="entry name" value="Tscrpt_reg_HTH_GntR"/>
</dbReference>
<proteinExistence type="predicted"/>
<gene>
    <name evidence="5" type="ORF">R3Q59_39120</name>
</gene>
<evidence type="ECO:0000256" key="3">
    <source>
        <dbReference type="ARBA" id="ARBA00023163"/>
    </source>
</evidence>
<feature type="domain" description="HTH gntR-type" evidence="4">
    <location>
        <begin position="8"/>
        <end position="75"/>
    </location>
</feature>
<dbReference type="EMBL" id="JAWLKA010000039">
    <property type="protein sequence ID" value="MDV6286497.1"/>
    <property type="molecule type" value="Genomic_DNA"/>
</dbReference>
<evidence type="ECO:0000259" key="4">
    <source>
        <dbReference type="PROSITE" id="PS50949"/>
    </source>
</evidence>
<evidence type="ECO:0000313" key="6">
    <source>
        <dbReference type="Proteomes" id="UP001185737"/>
    </source>
</evidence>
<keyword evidence="1" id="KW-0805">Transcription regulation</keyword>
<dbReference type="PANTHER" id="PTHR43537:SF5">
    <property type="entry name" value="UXU OPERON TRANSCRIPTIONAL REGULATOR"/>
    <property type="match status" value="1"/>
</dbReference>
<dbReference type="SMART" id="SM00895">
    <property type="entry name" value="FCD"/>
    <property type="match status" value="1"/>
</dbReference>
<dbReference type="PROSITE" id="PS50949">
    <property type="entry name" value="HTH_GNTR"/>
    <property type="match status" value="1"/>
</dbReference>
<evidence type="ECO:0000256" key="2">
    <source>
        <dbReference type="ARBA" id="ARBA00023125"/>
    </source>
</evidence>
<organism evidence="5 6">
    <name type="scientific">Rhodococcus jostii</name>
    <dbReference type="NCBI Taxonomy" id="132919"/>
    <lineage>
        <taxon>Bacteria</taxon>
        <taxon>Bacillati</taxon>
        <taxon>Actinomycetota</taxon>
        <taxon>Actinomycetes</taxon>
        <taxon>Mycobacteriales</taxon>
        <taxon>Nocardiaceae</taxon>
        <taxon>Rhodococcus</taxon>
    </lineage>
</organism>
<keyword evidence="2" id="KW-0238">DNA-binding</keyword>
<dbReference type="Pfam" id="PF07729">
    <property type="entry name" value="FCD"/>
    <property type="match status" value="1"/>
</dbReference>
<accession>A0ABU4CSE0</accession>
<keyword evidence="3" id="KW-0804">Transcription</keyword>
<evidence type="ECO:0000256" key="1">
    <source>
        <dbReference type="ARBA" id="ARBA00023015"/>
    </source>
</evidence>
<dbReference type="Pfam" id="PF00392">
    <property type="entry name" value="GntR"/>
    <property type="match status" value="1"/>
</dbReference>
<dbReference type="CDD" id="cd07377">
    <property type="entry name" value="WHTH_GntR"/>
    <property type="match status" value="1"/>
</dbReference>
<dbReference type="InterPro" id="IPR011711">
    <property type="entry name" value="GntR_C"/>
</dbReference>
<dbReference type="Proteomes" id="UP001185737">
    <property type="component" value="Unassembled WGS sequence"/>
</dbReference>
<dbReference type="PANTHER" id="PTHR43537">
    <property type="entry name" value="TRANSCRIPTIONAL REGULATOR, GNTR FAMILY"/>
    <property type="match status" value="1"/>
</dbReference>
<dbReference type="Gene3D" id="1.10.10.10">
    <property type="entry name" value="Winged helix-like DNA-binding domain superfamily/Winged helix DNA-binding domain"/>
    <property type="match status" value="1"/>
</dbReference>
<sequence length="242" mass="26614">MDPVEPRQTLTDIILSRLRAAILSGELVSGQQYSAGGLAEHFGVSRTPVREALLELERAGMVRIDRNRGVRIIPTALDEVVECFQVRLLLESPAAARAAEMVDDVSFESVQGRFDAMQRAADQDDAEATLRADRDFHLELLALAGNRKLVTVLEDLRNLVLTRGIATAPNARSLQELVDDHRDILEAIRAKNPTAAGEAMRLHILNTATLLIRREAQGRPEIDPADLEAKLASFGTTLPLRN</sequence>
<evidence type="ECO:0000313" key="5">
    <source>
        <dbReference type="EMBL" id="MDV6286497.1"/>
    </source>
</evidence>
<dbReference type="SUPFAM" id="SSF48008">
    <property type="entry name" value="GntR ligand-binding domain-like"/>
    <property type="match status" value="1"/>
</dbReference>
<dbReference type="RefSeq" id="WP_317571531.1">
    <property type="nucleotide sequence ID" value="NZ_JAWLKA010000039.1"/>
</dbReference>
<protein>
    <submittedName>
        <fullName evidence="5">GntR family transcriptional regulator</fullName>
    </submittedName>
</protein>
<keyword evidence="6" id="KW-1185">Reference proteome</keyword>
<dbReference type="SMART" id="SM00345">
    <property type="entry name" value="HTH_GNTR"/>
    <property type="match status" value="1"/>
</dbReference>
<name>A0ABU4CSE0_RHOJO</name>
<dbReference type="InterPro" id="IPR036388">
    <property type="entry name" value="WH-like_DNA-bd_sf"/>
</dbReference>
<comment type="caution">
    <text evidence="5">The sequence shown here is derived from an EMBL/GenBank/DDBJ whole genome shotgun (WGS) entry which is preliminary data.</text>
</comment>